<organism evidence="1">
    <name type="scientific">Nicotiana tabacum</name>
    <name type="common">Common tobacco</name>
    <dbReference type="NCBI Taxonomy" id="4097"/>
    <lineage>
        <taxon>Eukaryota</taxon>
        <taxon>Viridiplantae</taxon>
        <taxon>Streptophyta</taxon>
        <taxon>Embryophyta</taxon>
        <taxon>Tracheophyta</taxon>
        <taxon>Spermatophyta</taxon>
        <taxon>Magnoliopsida</taxon>
        <taxon>eudicotyledons</taxon>
        <taxon>Gunneridae</taxon>
        <taxon>Pentapetalae</taxon>
        <taxon>asterids</taxon>
        <taxon>lamiids</taxon>
        <taxon>Solanales</taxon>
        <taxon>Solanaceae</taxon>
        <taxon>Nicotianoideae</taxon>
        <taxon>Nicotianeae</taxon>
        <taxon>Nicotiana</taxon>
    </lineage>
</organism>
<evidence type="ECO:0000313" key="1">
    <source>
        <dbReference type="RefSeq" id="XP_016500790.1"/>
    </source>
</evidence>
<gene>
    <name evidence="1" type="primary">LOC107819217</name>
</gene>
<dbReference type="OrthoDB" id="437338at2759"/>
<dbReference type="AlphaFoldDB" id="A0A1S4CHW4"/>
<dbReference type="InterPro" id="IPR043128">
    <property type="entry name" value="Rev_trsase/Diguanyl_cyclase"/>
</dbReference>
<sequence length="123" mass="14000">MEEHAQHLRIVLHTLREQKLYAMFSKYELGLDSTAFLGHVVSGVGIMVDPRKNEAVQSWPFPTTVIEIMSFLGLADYYRQFVEGYVRAPEARWPTSVDGNTGIEVGAHHYRICGWFAADVEEI</sequence>
<protein>
    <submittedName>
        <fullName evidence="1">Uncharacterized mitochondrial protein AtMg00860-like</fullName>
    </submittedName>
</protein>
<proteinExistence type="predicted"/>
<dbReference type="PaxDb" id="4097-A0A1S4CHW4"/>
<name>A0A1S4CHW4_TOBAC</name>
<dbReference type="RefSeq" id="XP_016500790.1">
    <property type="nucleotide sequence ID" value="XM_016645304.1"/>
</dbReference>
<reference evidence="1" key="1">
    <citation type="submission" date="2025-08" db="UniProtKB">
        <authorList>
            <consortium name="RefSeq"/>
        </authorList>
    </citation>
    <scope>IDENTIFICATION</scope>
</reference>
<dbReference type="PANTHER" id="PTHR37984:SF5">
    <property type="entry name" value="PROTEIN NYNRIN-LIKE"/>
    <property type="match status" value="1"/>
</dbReference>
<dbReference type="STRING" id="4097.A0A1S4CHW4"/>
<dbReference type="InterPro" id="IPR043502">
    <property type="entry name" value="DNA/RNA_pol_sf"/>
</dbReference>
<dbReference type="SUPFAM" id="SSF56672">
    <property type="entry name" value="DNA/RNA polymerases"/>
    <property type="match status" value="1"/>
</dbReference>
<dbReference type="KEGG" id="nta:107819217"/>
<dbReference type="Gene3D" id="3.30.70.270">
    <property type="match status" value="2"/>
</dbReference>
<dbReference type="InterPro" id="IPR050951">
    <property type="entry name" value="Retrovirus_Pol_polyprotein"/>
</dbReference>
<accession>A0A1S4CHW4</accession>
<dbReference type="PANTHER" id="PTHR37984">
    <property type="entry name" value="PROTEIN CBG26694"/>
    <property type="match status" value="1"/>
</dbReference>